<dbReference type="EMBL" id="CP087164">
    <property type="protein sequence ID" value="UGS34237.1"/>
    <property type="molecule type" value="Genomic_DNA"/>
</dbReference>
<proteinExistence type="predicted"/>
<dbReference type="Proteomes" id="UP001162834">
    <property type="component" value="Chromosome"/>
</dbReference>
<evidence type="ECO:0000313" key="2">
    <source>
        <dbReference type="EMBL" id="UGS34237.1"/>
    </source>
</evidence>
<accession>A0A9E6XUX4</accession>
<protein>
    <submittedName>
        <fullName evidence="2">Uncharacterized protein</fullName>
    </submittedName>
</protein>
<feature type="compositionally biased region" description="Basic and acidic residues" evidence="1">
    <location>
        <begin position="1"/>
        <end position="13"/>
    </location>
</feature>
<dbReference type="KEGG" id="sbae:DSM104329_00610"/>
<gene>
    <name evidence="2" type="ORF">DSM104329_00610</name>
</gene>
<sequence length="47" mass="5461">MEIGEPDRVKILEPLENPVPPKRAPAPPPEKVPQRERPEREREPEKV</sequence>
<dbReference type="RefSeq" id="WP_259313926.1">
    <property type="nucleotide sequence ID" value="NZ_CP087164.1"/>
</dbReference>
<evidence type="ECO:0000313" key="3">
    <source>
        <dbReference type="Proteomes" id="UP001162834"/>
    </source>
</evidence>
<feature type="region of interest" description="Disordered" evidence="1">
    <location>
        <begin position="1"/>
        <end position="47"/>
    </location>
</feature>
<keyword evidence="3" id="KW-1185">Reference proteome</keyword>
<feature type="compositionally biased region" description="Pro residues" evidence="1">
    <location>
        <begin position="17"/>
        <end position="31"/>
    </location>
</feature>
<evidence type="ECO:0000256" key="1">
    <source>
        <dbReference type="SAM" id="MobiDB-lite"/>
    </source>
</evidence>
<reference evidence="2" key="1">
    <citation type="journal article" date="2022" name="Int. J. Syst. Evol. Microbiol.">
        <title>Pseudomonas aegrilactucae sp. nov. and Pseudomonas morbosilactucae sp. nov., pathogens causing bacterial rot of lettuce in Japan.</title>
        <authorList>
            <person name="Sawada H."/>
            <person name="Fujikawa T."/>
            <person name="Satou M."/>
        </authorList>
    </citation>
    <scope>NUCLEOTIDE SEQUENCE</scope>
    <source>
        <strain evidence="2">0166_1</strain>
    </source>
</reference>
<name>A0A9E6XUX4_9ACTN</name>
<organism evidence="2 3">
    <name type="scientific">Capillimicrobium parvum</name>
    <dbReference type="NCBI Taxonomy" id="2884022"/>
    <lineage>
        <taxon>Bacteria</taxon>
        <taxon>Bacillati</taxon>
        <taxon>Actinomycetota</taxon>
        <taxon>Thermoleophilia</taxon>
        <taxon>Solirubrobacterales</taxon>
        <taxon>Capillimicrobiaceae</taxon>
        <taxon>Capillimicrobium</taxon>
    </lineage>
</organism>
<feature type="compositionally biased region" description="Basic and acidic residues" evidence="1">
    <location>
        <begin position="32"/>
        <end position="47"/>
    </location>
</feature>
<dbReference type="AlphaFoldDB" id="A0A9E6XUX4"/>